<dbReference type="OrthoDB" id="6475849at2759"/>
<evidence type="ECO:0000313" key="13">
    <source>
        <dbReference type="Proteomes" id="UP000070412"/>
    </source>
</evidence>
<proteinExistence type="inferred from homology"/>
<dbReference type="Pfam" id="PF01431">
    <property type="entry name" value="Peptidase_M13"/>
    <property type="match status" value="1"/>
</dbReference>
<dbReference type="CDD" id="cd08662">
    <property type="entry name" value="M13"/>
    <property type="match status" value="1"/>
</dbReference>
<gene>
    <name evidence="11" type="ORF">SSS_4173</name>
</gene>
<keyword evidence="4" id="KW-0479">Metal-binding</keyword>
<feature type="domain" description="Peptidase M13 C-terminal" evidence="9">
    <location>
        <begin position="667"/>
        <end position="869"/>
    </location>
</feature>
<evidence type="ECO:0000256" key="8">
    <source>
        <dbReference type="SAM" id="Phobius"/>
    </source>
</evidence>
<comment type="cofactor">
    <cofactor evidence="1">
        <name>Zn(2+)</name>
        <dbReference type="ChEBI" id="CHEBI:29105"/>
    </cofactor>
</comment>
<dbReference type="EMBL" id="WVUK01000056">
    <property type="protein sequence ID" value="KAF7492347.1"/>
    <property type="molecule type" value="Genomic_DNA"/>
</dbReference>
<dbReference type="GO" id="GO:0005886">
    <property type="term" value="C:plasma membrane"/>
    <property type="evidence" value="ECO:0007669"/>
    <property type="project" value="TreeGrafter"/>
</dbReference>
<dbReference type="GO" id="GO:0004222">
    <property type="term" value="F:metalloendopeptidase activity"/>
    <property type="evidence" value="ECO:0007669"/>
    <property type="project" value="InterPro"/>
</dbReference>
<dbReference type="InterPro" id="IPR000718">
    <property type="entry name" value="Peptidase_M13"/>
</dbReference>
<dbReference type="Pfam" id="PF05649">
    <property type="entry name" value="Peptidase_M13_N"/>
    <property type="match status" value="1"/>
</dbReference>
<evidence type="ECO:0000256" key="1">
    <source>
        <dbReference type="ARBA" id="ARBA00001947"/>
    </source>
</evidence>
<protein>
    <submittedName>
        <fullName evidence="11">Endothelin-converting enzyme 1</fullName>
    </submittedName>
</protein>
<dbReference type="EnsemblMetazoa" id="SSS_4173s_mrna">
    <property type="protein sequence ID" value="KAF7492347.1"/>
    <property type="gene ID" value="SSS_4173"/>
</dbReference>
<evidence type="ECO:0000313" key="12">
    <source>
        <dbReference type="EnsemblMetazoa" id="KAF7492347.1"/>
    </source>
</evidence>
<reference evidence="13" key="1">
    <citation type="journal article" date="2020" name="PLoS Negl. Trop. Dis.">
        <title>High-quality nuclear genome for Sarcoptes scabiei-A critical resource for a neglected parasite.</title>
        <authorList>
            <person name="Korhonen P.K."/>
            <person name="Gasser R.B."/>
            <person name="Ma G."/>
            <person name="Wang T."/>
            <person name="Stroehlein A.J."/>
            <person name="Young N.D."/>
            <person name="Ang C.S."/>
            <person name="Fernando D.D."/>
            <person name="Lu H.C."/>
            <person name="Taylor S."/>
            <person name="Reynolds S.L."/>
            <person name="Mofiz E."/>
            <person name="Najaraj S.H."/>
            <person name="Gowda H."/>
            <person name="Madugundu A."/>
            <person name="Renuse S."/>
            <person name="Holt D."/>
            <person name="Pandey A."/>
            <person name="Papenfuss A.T."/>
            <person name="Fischer K."/>
        </authorList>
    </citation>
    <scope>NUCLEOTIDE SEQUENCE [LARGE SCALE GENOMIC DNA]</scope>
</reference>
<dbReference type="SUPFAM" id="SSF55486">
    <property type="entry name" value="Metalloproteases ('zincins'), catalytic domain"/>
    <property type="match status" value="1"/>
</dbReference>
<organism evidence="11">
    <name type="scientific">Sarcoptes scabiei</name>
    <name type="common">Itch mite</name>
    <name type="synonym">Acarus scabiei</name>
    <dbReference type="NCBI Taxonomy" id="52283"/>
    <lineage>
        <taxon>Eukaryota</taxon>
        <taxon>Metazoa</taxon>
        <taxon>Ecdysozoa</taxon>
        <taxon>Arthropoda</taxon>
        <taxon>Chelicerata</taxon>
        <taxon>Arachnida</taxon>
        <taxon>Acari</taxon>
        <taxon>Acariformes</taxon>
        <taxon>Sarcoptiformes</taxon>
        <taxon>Astigmata</taxon>
        <taxon>Psoroptidia</taxon>
        <taxon>Sarcoptoidea</taxon>
        <taxon>Sarcoptidae</taxon>
        <taxon>Sarcoptinae</taxon>
        <taxon>Sarcoptes</taxon>
    </lineage>
</organism>
<feature type="domain" description="Peptidase M13 N-terminal" evidence="10">
    <location>
        <begin position="190"/>
        <end position="581"/>
    </location>
</feature>
<dbReference type="PRINTS" id="PR00786">
    <property type="entry name" value="NEPRILYSIN"/>
</dbReference>
<keyword evidence="7" id="KW-0482">Metalloprotease</keyword>
<keyword evidence="6" id="KW-0862">Zinc</keyword>
<dbReference type="AlphaFoldDB" id="A0A834R8V4"/>
<dbReference type="InterPro" id="IPR008753">
    <property type="entry name" value="Peptidase_M13_N"/>
</dbReference>
<comment type="similarity">
    <text evidence="2">Belongs to the peptidase M13 family.</text>
</comment>
<dbReference type="GO" id="GO:0046872">
    <property type="term" value="F:metal ion binding"/>
    <property type="evidence" value="ECO:0007669"/>
    <property type="project" value="UniProtKB-KW"/>
</dbReference>
<dbReference type="PANTHER" id="PTHR11733">
    <property type="entry name" value="ZINC METALLOPROTEASE FAMILY M13 NEPRILYSIN-RELATED"/>
    <property type="match status" value="1"/>
</dbReference>
<evidence type="ECO:0000256" key="4">
    <source>
        <dbReference type="ARBA" id="ARBA00022723"/>
    </source>
</evidence>
<evidence type="ECO:0000256" key="7">
    <source>
        <dbReference type="ARBA" id="ARBA00023049"/>
    </source>
</evidence>
<keyword evidence="3" id="KW-0645">Protease</keyword>
<keyword evidence="5" id="KW-0378">Hydrolase</keyword>
<reference evidence="12" key="3">
    <citation type="submission" date="2022-06" db="UniProtKB">
        <authorList>
            <consortium name="EnsemblMetazoa"/>
        </authorList>
    </citation>
    <scope>IDENTIFICATION</scope>
</reference>
<dbReference type="Gene3D" id="1.10.1380.10">
    <property type="entry name" value="Neutral endopeptidase , domain2"/>
    <property type="match status" value="1"/>
</dbReference>
<dbReference type="PROSITE" id="PS51885">
    <property type="entry name" value="NEPRILYSIN"/>
    <property type="match status" value="1"/>
</dbReference>
<dbReference type="InterPro" id="IPR024079">
    <property type="entry name" value="MetalloPept_cat_dom_sf"/>
</dbReference>
<reference evidence="11" key="2">
    <citation type="submission" date="2020-01" db="EMBL/GenBank/DDBJ databases">
        <authorList>
            <person name="Korhonen P.K.K."/>
            <person name="Guangxu M.G."/>
            <person name="Wang T.W."/>
            <person name="Stroehlein A.J.S."/>
            <person name="Young N.D."/>
            <person name="Ang C.-S.A."/>
            <person name="Fernando D.W.F."/>
            <person name="Lu H.L."/>
            <person name="Taylor S.T."/>
            <person name="Ehtesham M.E.M."/>
            <person name="Najaraj S.H.N."/>
            <person name="Harsha G.H.G."/>
            <person name="Madugundu A.M."/>
            <person name="Renuse S.R."/>
            <person name="Holt D.H."/>
            <person name="Pandey A.P."/>
            <person name="Papenfuss A.P."/>
            <person name="Gasser R.B.G."/>
            <person name="Fischer K.F."/>
        </authorList>
    </citation>
    <scope>NUCLEOTIDE SEQUENCE</scope>
    <source>
        <strain evidence="11">SSS_KF_BRIS2020</strain>
    </source>
</reference>
<evidence type="ECO:0000259" key="10">
    <source>
        <dbReference type="Pfam" id="PF05649"/>
    </source>
</evidence>
<keyword evidence="8" id="KW-0472">Membrane</keyword>
<keyword evidence="8" id="KW-1133">Transmembrane helix</keyword>
<keyword evidence="8" id="KW-0812">Transmembrane</keyword>
<keyword evidence="13" id="KW-1185">Reference proteome</keyword>
<dbReference type="PANTHER" id="PTHR11733:SF167">
    <property type="entry name" value="FI17812P1-RELATED"/>
    <property type="match status" value="1"/>
</dbReference>
<sequence>MYTLQLKPVAASGYHREDLLDEEGNDSAAIIFPRSENSLSNPQFNESNVQLVHDDSSSFDLNAEPRTFGSNILSNSNDNRHTSSINNTSGIGSVTSNSENYSISFITTNNLFGKKQNFWNRLAQFEKISLLTIILLSLIIFTLAYILVIQPSPLLKIHLENDNSTVCLSPKCISIASSIINSLDETKNACDDFYQYACGGWINKNPLPDGYAVWGTFGKLTQDNQLILKSLLENRNYSFSDAERKAKNYYDSCMDKKKIIEKLKAKPMQDFIDLIGGWNISGGFDVHAWNLQSKITLMHNKYNRGGLFEWSVSADEKDPAKNILDLQQSSFVMPRDYYLNKTDDDEIMVAYLDFMTKIGVLLGGDETITRNQMKDVIAFERKIAEITVPQRDLRDDQKTYHKMLLKDLNKLSPFLNWVQYFKEAFIPINRDINENESIVVYSPEYFGNLSKLILEHQDDYNKTVIANTIIWSIVQPLVSYLSKPFKDAAKSFTQVLIGSEGSTSQWRFCISDTSNVLGFALGSMFVQSAFRGESKNESKVMIQQIKDAFKNHLIKLSWMDSKTIELAMEKADAITDMIGFPDFILNEEKLNKRYKDVRNAKILPEIEKFIFDYFTSVFSSNYKLTIKEDQYFQNSIQSNIFMLNEHIKKIDKPTNKSEWDMPPPMVNAYYAPTKNQIAFPAGILQPPFYDVARPKALNFGAMGVVMGHELTHAFDDQGREYDKKGRLQEWWQHGTILKFKEKMKCFQEQYSKYEIENDHIDGKQTLGENVADNGGLTSAFNAFTKWSSEETETIILPGLNFTQNQLFFIGFAQVWCSVNTPEALKIQIRNDPHTPSQYRVIGTLSNSIEFAQAFNCPLGSRMNPIEKCTIW</sequence>
<dbReference type="Proteomes" id="UP000070412">
    <property type="component" value="Unassembled WGS sequence"/>
</dbReference>
<dbReference type="InterPro" id="IPR042089">
    <property type="entry name" value="Peptidase_M13_dom_2"/>
</dbReference>
<evidence type="ECO:0000256" key="2">
    <source>
        <dbReference type="ARBA" id="ARBA00007357"/>
    </source>
</evidence>
<dbReference type="GO" id="GO:0016485">
    <property type="term" value="P:protein processing"/>
    <property type="evidence" value="ECO:0007669"/>
    <property type="project" value="TreeGrafter"/>
</dbReference>
<dbReference type="Gene3D" id="3.40.390.10">
    <property type="entry name" value="Collagenase (Catalytic Domain)"/>
    <property type="match status" value="1"/>
</dbReference>
<evidence type="ECO:0000256" key="6">
    <source>
        <dbReference type="ARBA" id="ARBA00022833"/>
    </source>
</evidence>
<dbReference type="InterPro" id="IPR018497">
    <property type="entry name" value="Peptidase_M13_C"/>
</dbReference>
<evidence type="ECO:0000256" key="3">
    <source>
        <dbReference type="ARBA" id="ARBA00022670"/>
    </source>
</evidence>
<evidence type="ECO:0000259" key="9">
    <source>
        <dbReference type="Pfam" id="PF01431"/>
    </source>
</evidence>
<evidence type="ECO:0000313" key="11">
    <source>
        <dbReference type="EMBL" id="KAF7492347.1"/>
    </source>
</evidence>
<name>A0A834R8V4_SARSC</name>
<evidence type="ECO:0000256" key="5">
    <source>
        <dbReference type="ARBA" id="ARBA00022801"/>
    </source>
</evidence>
<accession>A0A834R8V4</accession>
<feature type="transmembrane region" description="Helical" evidence="8">
    <location>
        <begin position="128"/>
        <end position="148"/>
    </location>
</feature>